<dbReference type="InterPro" id="IPR046342">
    <property type="entry name" value="CBS_dom_sf"/>
</dbReference>
<evidence type="ECO:0000256" key="2">
    <source>
        <dbReference type="PROSITE-ProRule" id="PRU00703"/>
    </source>
</evidence>
<evidence type="ECO:0000256" key="1">
    <source>
        <dbReference type="ARBA" id="ARBA00023122"/>
    </source>
</evidence>
<keyword evidence="5" id="KW-1185">Reference proteome</keyword>
<dbReference type="Proteomes" id="UP001611580">
    <property type="component" value="Unassembled WGS sequence"/>
</dbReference>
<accession>A0ABW7XEW4</accession>
<dbReference type="InterPro" id="IPR051257">
    <property type="entry name" value="Diverse_CBS-Domain"/>
</dbReference>
<protein>
    <submittedName>
        <fullName evidence="4">CBS domain-containing protein</fullName>
    </submittedName>
</protein>
<organism evidence="4 5">
    <name type="scientific">Promicromonospora kroppenstedtii</name>
    <dbReference type="NCBI Taxonomy" id="440482"/>
    <lineage>
        <taxon>Bacteria</taxon>
        <taxon>Bacillati</taxon>
        <taxon>Actinomycetota</taxon>
        <taxon>Actinomycetes</taxon>
        <taxon>Micrococcales</taxon>
        <taxon>Promicromonosporaceae</taxon>
        <taxon>Promicromonospora</taxon>
    </lineage>
</organism>
<feature type="domain" description="CBS" evidence="3">
    <location>
        <begin position="1"/>
        <end position="59"/>
    </location>
</feature>
<name>A0ABW7XEW4_9MICO</name>
<dbReference type="PANTHER" id="PTHR43080">
    <property type="entry name" value="CBS DOMAIN-CONTAINING PROTEIN CBSX3, MITOCHONDRIAL"/>
    <property type="match status" value="1"/>
</dbReference>
<keyword evidence="1 2" id="KW-0129">CBS domain</keyword>
<dbReference type="InterPro" id="IPR000644">
    <property type="entry name" value="CBS_dom"/>
</dbReference>
<dbReference type="EMBL" id="JBIRYI010000002">
    <property type="protein sequence ID" value="MFI2486032.1"/>
    <property type="molecule type" value="Genomic_DNA"/>
</dbReference>
<reference evidence="4 5" key="1">
    <citation type="submission" date="2024-10" db="EMBL/GenBank/DDBJ databases">
        <title>The Natural Products Discovery Center: Release of the First 8490 Sequenced Strains for Exploring Actinobacteria Biosynthetic Diversity.</title>
        <authorList>
            <person name="Kalkreuter E."/>
            <person name="Kautsar S.A."/>
            <person name="Yang D."/>
            <person name="Bader C.D."/>
            <person name="Teijaro C.N."/>
            <person name="Fluegel L."/>
            <person name="Davis C.M."/>
            <person name="Simpson J.R."/>
            <person name="Lauterbach L."/>
            <person name="Steele A.D."/>
            <person name="Gui C."/>
            <person name="Meng S."/>
            <person name="Li G."/>
            <person name="Viehrig K."/>
            <person name="Ye F."/>
            <person name="Su P."/>
            <person name="Kiefer A.F."/>
            <person name="Nichols A."/>
            <person name="Cepeda A.J."/>
            <person name="Yan W."/>
            <person name="Fan B."/>
            <person name="Jiang Y."/>
            <person name="Adhikari A."/>
            <person name="Zheng C.-J."/>
            <person name="Schuster L."/>
            <person name="Cowan T.M."/>
            <person name="Smanski M.J."/>
            <person name="Chevrette M.G."/>
            <person name="De Carvalho L.P.S."/>
            <person name="Shen B."/>
        </authorList>
    </citation>
    <scope>NUCLEOTIDE SEQUENCE [LARGE SCALE GENOMIC DNA]</scope>
    <source>
        <strain evidence="4 5">NPDC019481</strain>
    </source>
</reference>
<dbReference type="Pfam" id="PF00571">
    <property type="entry name" value="CBS"/>
    <property type="match status" value="2"/>
</dbReference>
<evidence type="ECO:0000259" key="3">
    <source>
        <dbReference type="PROSITE" id="PS51371"/>
    </source>
</evidence>
<dbReference type="PROSITE" id="PS51371">
    <property type="entry name" value="CBS"/>
    <property type="match status" value="2"/>
</dbReference>
<evidence type="ECO:0000313" key="5">
    <source>
        <dbReference type="Proteomes" id="UP001611580"/>
    </source>
</evidence>
<dbReference type="SUPFAM" id="SSF54631">
    <property type="entry name" value="CBS-domain pair"/>
    <property type="match status" value="1"/>
</dbReference>
<evidence type="ECO:0000313" key="4">
    <source>
        <dbReference type="EMBL" id="MFI2486032.1"/>
    </source>
</evidence>
<proteinExistence type="predicted"/>
<gene>
    <name evidence="4" type="ORF">ACH47X_03940</name>
</gene>
<feature type="domain" description="CBS" evidence="3">
    <location>
        <begin position="64"/>
        <end position="123"/>
    </location>
</feature>
<dbReference type="RefSeq" id="WP_397401594.1">
    <property type="nucleotide sequence ID" value="NZ_JBIRYI010000002.1"/>
</dbReference>
<dbReference type="PANTHER" id="PTHR43080:SF2">
    <property type="entry name" value="CBS DOMAIN-CONTAINING PROTEIN"/>
    <property type="match status" value="1"/>
</dbReference>
<sequence>MTGPPVVLEATESLRAVATAMSEQDIGAVLVQDGTRLAGLVTDRDLVVRGLAAGLGPDAPVLQVTSKILVAVGPDDSVATAVQVMHEAAVRRVPVVHDGAAVGIVSIGDLAVSLDPDSALADISSASPND</sequence>
<comment type="caution">
    <text evidence="4">The sequence shown here is derived from an EMBL/GenBank/DDBJ whole genome shotgun (WGS) entry which is preliminary data.</text>
</comment>
<dbReference type="SMART" id="SM00116">
    <property type="entry name" value="CBS"/>
    <property type="match status" value="2"/>
</dbReference>
<dbReference type="Gene3D" id="3.10.580.10">
    <property type="entry name" value="CBS-domain"/>
    <property type="match status" value="1"/>
</dbReference>